<comment type="caution">
    <text evidence="2">The sequence shown here is derived from an EMBL/GenBank/DDBJ whole genome shotgun (WGS) entry which is preliminary data.</text>
</comment>
<proteinExistence type="predicted"/>
<evidence type="ECO:0000313" key="2">
    <source>
        <dbReference type="EMBL" id="MCV2885867.1"/>
    </source>
</evidence>
<keyword evidence="1" id="KW-0732">Signal</keyword>
<dbReference type="RefSeq" id="WP_263713146.1">
    <property type="nucleotide sequence ID" value="NZ_JAOWKX010000007.1"/>
</dbReference>
<name>A0ABT3AB14_9ALTE</name>
<evidence type="ECO:0000313" key="3">
    <source>
        <dbReference type="Proteomes" id="UP001652504"/>
    </source>
</evidence>
<evidence type="ECO:0000256" key="1">
    <source>
        <dbReference type="SAM" id="SignalP"/>
    </source>
</evidence>
<feature type="chain" id="PRO_5047136551" evidence="1">
    <location>
        <begin position="21"/>
        <end position="90"/>
    </location>
</feature>
<dbReference type="Proteomes" id="UP001652504">
    <property type="component" value="Unassembled WGS sequence"/>
</dbReference>
<accession>A0ABT3AB14</accession>
<feature type="signal peptide" evidence="1">
    <location>
        <begin position="1"/>
        <end position="20"/>
    </location>
</feature>
<protein>
    <submittedName>
        <fullName evidence="2">Uncharacterized protein</fullName>
    </submittedName>
</protein>
<sequence length="90" mass="10341">MTTFTITLILLLIAATYATAHYIDTKFSMQVINWMNGESHSPFKPSNVDQKMSTNSRSKEDIHALKERIQVLEKIVTEPAYELNKKLNQL</sequence>
<reference evidence="2 3" key="1">
    <citation type="submission" date="2022-10" db="EMBL/GenBank/DDBJ databases">
        <title>Aestuariibacter sp. AA17 isolated from Montipora capitata coral fragment.</title>
        <authorList>
            <person name="Emsley S.A."/>
            <person name="Pfannmuller K.M."/>
            <person name="Loughran R.M."/>
            <person name="Shlafstein M."/>
            <person name="Papke E."/>
            <person name="Saw J.H."/>
            <person name="Ushijima B."/>
            <person name="Videau P."/>
        </authorList>
    </citation>
    <scope>NUCLEOTIDE SEQUENCE [LARGE SCALE GENOMIC DNA]</scope>
    <source>
        <strain evidence="2 3">AA17</strain>
    </source>
</reference>
<organism evidence="2 3">
    <name type="scientific">Fluctibacter corallii</name>
    <dbReference type="NCBI Taxonomy" id="2984329"/>
    <lineage>
        <taxon>Bacteria</taxon>
        <taxon>Pseudomonadati</taxon>
        <taxon>Pseudomonadota</taxon>
        <taxon>Gammaproteobacteria</taxon>
        <taxon>Alteromonadales</taxon>
        <taxon>Alteromonadaceae</taxon>
        <taxon>Fluctibacter</taxon>
    </lineage>
</organism>
<dbReference type="EMBL" id="JAOWKX010000007">
    <property type="protein sequence ID" value="MCV2885867.1"/>
    <property type="molecule type" value="Genomic_DNA"/>
</dbReference>
<keyword evidence="3" id="KW-1185">Reference proteome</keyword>
<gene>
    <name evidence="2" type="ORF">OE749_14305</name>
</gene>